<dbReference type="InterPro" id="IPR006620">
    <property type="entry name" value="Pro_4_hyd_alph"/>
</dbReference>
<dbReference type="AlphaFoldDB" id="A0A840PUD6"/>
<dbReference type="InterPro" id="IPR045054">
    <property type="entry name" value="P4HA-like"/>
</dbReference>
<dbReference type="EMBL" id="JACHGZ010000023">
    <property type="protein sequence ID" value="MBB5149553.1"/>
    <property type="molecule type" value="Genomic_DNA"/>
</dbReference>
<evidence type="ECO:0000256" key="3">
    <source>
        <dbReference type="ARBA" id="ARBA00022896"/>
    </source>
</evidence>
<dbReference type="GO" id="GO:0004656">
    <property type="term" value="F:procollagen-proline 4-dioxygenase activity"/>
    <property type="evidence" value="ECO:0007669"/>
    <property type="project" value="UniProtKB-EC"/>
</dbReference>
<evidence type="ECO:0000256" key="5">
    <source>
        <dbReference type="ARBA" id="ARBA00023002"/>
    </source>
</evidence>
<dbReference type="PROSITE" id="PS51471">
    <property type="entry name" value="FE2OG_OXY"/>
    <property type="match status" value="1"/>
</dbReference>
<sequence length="218" mass="24823">MTTYVTNTRSNEPTIFNFTGNKIKTEDREIDVLVKFEEPLVVVLGSVLDDEECDRLIELSRNRLQRSKIGVEKIVSDIRTSSGAFLSDVQDDLVSTVEKRISSIVGIPVEHAEGLHILNYKPGQEYKEHFDYFAATSKAASNNRICTVVLYLSDVEDGGETYFPKLGLKVYPRKGMAVYFEYFYNNQTLNELTLHGGAPVNIGEKWIATLWFRRKKLD</sequence>
<dbReference type="InterPro" id="IPR044862">
    <property type="entry name" value="Pro_4_hyd_alph_FE2OG_OXY"/>
</dbReference>
<dbReference type="PANTHER" id="PTHR10869:SF246">
    <property type="entry name" value="TRANSMEMBRANE PROLYL 4-HYDROXYLASE"/>
    <property type="match status" value="1"/>
</dbReference>
<keyword evidence="6" id="KW-0408">Iron</keyword>
<comment type="caution">
    <text evidence="8">The sequence shown here is derived from an EMBL/GenBank/DDBJ whole genome shotgun (WGS) entry which is preliminary data.</text>
</comment>
<dbReference type="PANTHER" id="PTHR10869">
    <property type="entry name" value="PROLYL 4-HYDROXYLASE ALPHA SUBUNIT"/>
    <property type="match status" value="1"/>
</dbReference>
<evidence type="ECO:0000313" key="8">
    <source>
        <dbReference type="EMBL" id="MBB5149553.1"/>
    </source>
</evidence>
<gene>
    <name evidence="8" type="ORF">HNR36_001945</name>
</gene>
<accession>A0A840PUD6</accession>
<keyword evidence="3" id="KW-0847">Vitamin C</keyword>
<reference evidence="8 9" key="1">
    <citation type="submission" date="2020-08" db="EMBL/GenBank/DDBJ databases">
        <title>Genomic Encyclopedia of Type Strains, Phase IV (KMG-IV): sequencing the most valuable type-strain genomes for metagenomic binning, comparative biology and taxonomic classification.</title>
        <authorList>
            <person name="Goeker M."/>
        </authorList>
    </citation>
    <scope>NUCLEOTIDE SEQUENCE [LARGE SCALE GENOMIC DNA]</scope>
    <source>
        <strain evidence="8 9">DSM 10633</strain>
    </source>
</reference>
<evidence type="ECO:0000313" key="9">
    <source>
        <dbReference type="Proteomes" id="UP000557217"/>
    </source>
</evidence>
<keyword evidence="5 8" id="KW-0560">Oxidoreductase</keyword>
<name>A0A840PUD6_URETH</name>
<evidence type="ECO:0000256" key="4">
    <source>
        <dbReference type="ARBA" id="ARBA00022964"/>
    </source>
</evidence>
<keyword evidence="2" id="KW-0479">Metal-binding</keyword>
<dbReference type="RefSeq" id="WP_016838119.1">
    <property type="nucleotide sequence ID" value="NZ_AP018335.1"/>
</dbReference>
<feature type="domain" description="Fe2OG dioxygenase" evidence="7">
    <location>
        <begin position="111"/>
        <end position="214"/>
    </location>
</feature>
<dbReference type="GO" id="GO:0005506">
    <property type="term" value="F:iron ion binding"/>
    <property type="evidence" value="ECO:0007669"/>
    <property type="project" value="InterPro"/>
</dbReference>
<evidence type="ECO:0000256" key="1">
    <source>
        <dbReference type="ARBA" id="ARBA00001961"/>
    </source>
</evidence>
<evidence type="ECO:0000259" key="7">
    <source>
        <dbReference type="PROSITE" id="PS51471"/>
    </source>
</evidence>
<evidence type="ECO:0000256" key="2">
    <source>
        <dbReference type="ARBA" id="ARBA00022723"/>
    </source>
</evidence>
<dbReference type="Pfam" id="PF13640">
    <property type="entry name" value="2OG-FeII_Oxy_3"/>
    <property type="match status" value="1"/>
</dbReference>
<dbReference type="Proteomes" id="UP000557217">
    <property type="component" value="Unassembled WGS sequence"/>
</dbReference>
<organism evidence="8 9">
    <name type="scientific">Ureibacillus thermosphaericus</name>
    <dbReference type="NCBI Taxonomy" id="51173"/>
    <lineage>
        <taxon>Bacteria</taxon>
        <taxon>Bacillati</taxon>
        <taxon>Bacillota</taxon>
        <taxon>Bacilli</taxon>
        <taxon>Bacillales</taxon>
        <taxon>Caryophanaceae</taxon>
        <taxon>Ureibacillus</taxon>
    </lineage>
</organism>
<dbReference type="Gene3D" id="2.60.120.620">
    <property type="entry name" value="q2cbj1_9rhob like domain"/>
    <property type="match status" value="1"/>
</dbReference>
<dbReference type="EC" id="1.14.11.2" evidence="8"/>
<protein>
    <submittedName>
        <fullName evidence="8">Prolyl 4-hydroxylase</fullName>
        <ecNumber evidence="8">1.14.11.2</ecNumber>
    </submittedName>
</protein>
<keyword evidence="9" id="KW-1185">Reference proteome</keyword>
<proteinExistence type="predicted"/>
<dbReference type="InterPro" id="IPR005123">
    <property type="entry name" value="Oxoglu/Fe-dep_dioxygenase_dom"/>
</dbReference>
<keyword evidence="4" id="KW-0223">Dioxygenase</keyword>
<evidence type="ECO:0000256" key="6">
    <source>
        <dbReference type="ARBA" id="ARBA00023004"/>
    </source>
</evidence>
<comment type="cofactor">
    <cofactor evidence="1">
        <name>L-ascorbate</name>
        <dbReference type="ChEBI" id="CHEBI:38290"/>
    </cofactor>
</comment>
<dbReference type="GO" id="GO:0031418">
    <property type="term" value="F:L-ascorbic acid binding"/>
    <property type="evidence" value="ECO:0007669"/>
    <property type="project" value="UniProtKB-KW"/>
</dbReference>
<dbReference type="SMART" id="SM00702">
    <property type="entry name" value="P4Hc"/>
    <property type="match status" value="1"/>
</dbReference>